<dbReference type="OrthoDB" id="9801098at2"/>
<keyword evidence="3" id="KW-0378">Hydrolase</keyword>
<reference evidence="5 7" key="2">
    <citation type="submission" date="2023-11" db="EMBL/GenBank/DDBJ databases">
        <title>MicrobeMod: A computational toolkit for identifying prokaryotic methylation and restriction-modification with nanopore sequencing.</title>
        <authorList>
            <person name="Crits-Christoph A."/>
            <person name="Kang S.C."/>
            <person name="Lee H."/>
            <person name="Ostrov N."/>
        </authorList>
    </citation>
    <scope>NUCLEOTIDE SEQUENCE [LARGE SCALE GENOMIC DNA]</scope>
    <source>
        <strain evidence="5 7">ATCC 23090</strain>
    </source>
</reference>
<reference evidence="4 6" key="1">
    <citation type="submission" date="2016-11" db="EMBL/GenBank/DDBJ databases">
        <authorList>
            <person name="Jaros S."/>
            <person name="Januszkiewicz K."/>
            <person name="Wedrychowicz H."/>
        </authorList>
    </citation>
    <scope>NUCLEOTIDE SEQUENCE [LARGE SCALE GENOMIC DNA]</scope>
    <source>
        <strain evidence="4 6">DSM 784</strain>
    </source>
</reference>
<dbReference type="Proteomes" id="UP001326715">
    <property type="component" value="Chromosome"/>
</dbReference>
<dbReference type="GO" id="GO:0008714">
    <property type="term" value="F:AMP nucleosidase activity"/>
    <property type="evidence" value="ECO:0007669"/>
    <property type="project" value="UniProtKB-EC"/>
</dbReference>
<dbReference type="EC" id="3.2.2.n1" evidence="3"/>
<comment type="catalytic activity">
    <reaction evidence="1">
        <text>AMP + H2O = D-ribose 5-phosphate + adenine</text>
        <dbReference type="Rhea" id="RHEA:20129"/>
        <dbReference type="ChEBI" id="CHEBI:15377"/>
        <dbReference type="ChEBI" id="CHEBI:16708"/>
        <dbReference type="ChEBI" id="CHEBI:78346"/>
        <dbReference type="ChEBI" id="CHEBI:456215"/>
        <dbReference type="EC" id="3.2.2.4"/>
    </reaction>
</comment>
<dbReference type="EMBL" id="CP140154">
    <property type="protein sequence ID" value="WQG88151.1"/>
    <property type="molecule type" value="Genomic_DNA"/>
</dbReference>
<proteinExistence type="inferred from homology"/>
<keyword evidence="3" id="KW-0203">Cytokinin biosynthesis</keyword>
<dbReference type="PANTHER" id="PTHR31223">
    <property type="entry name" value="LOG FAMILY PROTEIN YJL055W"/>
    <property type="match status" value="1"/>
</dbReference>
<protein>
    <recommendedName>
        <fullName evidence="3">Cytokinin riboside 5'-monophosphate phosphoribohydrolase</fullName>
        <ecNumber evidence="3">3.2.2.n1</ecNumber>
    </recommendedName>
</protein>
<gene>
    <name evidence="4" type="ORF">SAMN05661012_04583</name>
    <name evidence="5" type="ORF">SR876_24805</name>
</gene>
<sequence length="193" mass="21140">MKSITVFCGSSNGTDNVFMEQAFQLGKTLGENKIGLVYGGAKVGLMGAVADGALSAGGTVIGVIPDFLKSKEIAHTGLTELLIVDSMHTRKMRMNELCEGVITLPGGYGTMEEFFEMLTWAQLGLHKKPIGILNINGYYDAMITLVETMVEKGFLKEVNRDMLLISDDIDTLLEKMRNYVPPVVGKWINKEEV</sequence>
<organism evidence="4 6">
    <name type="scientific">Chitinophaga sancti</name>
    <dbReference type="NCBI Taxonomy" id="1004"/>
    <lineage>
        <taxon>Bacteria</taxon>
        <taxon>Pseudomonadati</taxon>
        <taxon>Bacteroidota</taxon>
        <taxon>Chitinophagia</taxon>
        <taxon>Chitinophagales</taxon>
        <taxon>Chitinophagaceae</taxon>
        <taxon>Chitinophaga</taxon>
    </lineage>
</organism>
<keyword evidence="7" id="KW-1185">Reference proteome</keyword>
<comment type="similarity">
    <text evidence="2 3">Belongs to the LOG family.</text>
</comment>
<dbReference type="SUPFAM" id="SSF102405">
    <property type="entry name" value="MCP/YpsA-like"/>
    <property type="match status" value="1"/>
</dbReference>
<dbReference type="GO" id="GO:0009691">
    <property type="term" value="P:cytokinin biosynthetic process"/>
    <property type="evidence" value="ECO:0007669"/>
    <property type="project" value="UniProtKB-UniRule"/>
</dbReference>
<evidence type="ECO:0000256" key="2">
    <source>
        <dbReference type="ARBA" id="ARBA00006763"/>
    </source>
</evidence>
<evidence type="ECO:0000313" key="4">
    <source>
        <dbReference type="EMBL" id="SFW78128.1"/>
    </source>
</evidence>
<evidence type="ECO:0000313" key="6">
    <source>
        <dbReference type="Proteomes" id="UP000183788"/>
    </source>
</evidence>
<dbReference type="Gene3D" id="3.40.50.450">
    <property type="match status" value="1"/>
</dbReference>
<dbReference type="GO" id="GO:0005829">
    <property type="term" value="C:cytosol"/>
    <property type="evidence" value="ECO:0007669"/>
    <property type="project" value="TreeGrafter"/>
</dbReference>
<dbReference type="STRING" id="1004.SAMN05661012_04583"/>
<dbReference type="AlphaFoldDB" id="A0A1K1S132"/>
<dbReference type="Pfam" id="PF03641">
    <property type="entry name" value="Lysine_decarbox"/>
    <property type="match status" value="1"/>
</dbReference>
<dbReference type="NCBIfam" id="TIGR00730">
    <property type="entry name" value="Rossman fold protein, TIGR00730 family"/>
    <property type="match status" value="1"/>
</dbReference>
<evidence type="ECO:0000256" key="1">
    <source>
        <dbReference type="ARBA" id="ARBA00000274"/>
    </source>
</evidence>
<dbReference type="Proteomes" id="UP000183788">
    <property type="component" value="Unassembled WGS sequence"/>
</dbReference>
<evidence type="ECO:0000313" key="7">
    <source>
        <dbReference type="Proteomes" id="UP001326715"/>
    </source>
</evidence>
<accession>A0A1K1S132</accession>
<evidence type="ECO:0000256" key="3">
    <source>
        <dbReference type="RuleBase" id="RU363015"/>
    </source>
</evidence>
<dbReference type="EMBL" id="FPIZ01000016">
    <property type="protein sequence ID" value="SFW78128.1"/>
    <property type="molecule type" value="Genomic_DNA"/>
</dbReference>
<dbReference type="InterPro" id="IPR031100">
    <property type="entry name" value="LOG_fam"/>
</dbReference>
<dbReference type="PANTHER" id="PTHR31223:SF70">
    <property type="entry name" value="LOG FAMILY PROTEIN YJL055W"/>
    <property type="match status" value="1"/>
</dbReference>
<name>A0A1K1S132_9BACT</name>
<dbReference type="RefSeq" id="WP_072363556.1">
    <property type="nucleotide sequence ID" value="NZ_CP139972.1"/>
</dbReference>
<evidence type="ECO:0000313" key="5">
    <source>
        <dbReference type="EMBL" id="WQG88151.1"/>
    </source>
</evidence>
<dbReference type="InterPro" id="IPR005269">
    <property type="entry name" value="LOG"/>
</dbReference>